<keyword evidence="5" id="KW-1185">Reference proteome</keyword>
<dbReference type="CDD" id="cd03602">
    <property type="entry name" value="CLECT_1"/>
    <property type="match status" value="1"/>
</dbReference>
<evidence type="ECO:0000313" key="5">
    <source>
        <dbReference type="Proteomes" id="UP000694389"/>
    </source>
</evidence>
<dbReference type="SMART" id="SM00034">
    <property type="entry name" value="CLECT"/>
    <property type="match status" value="2"/>
</dbReference>
<dbReference type="GeneTree" id="ENSGT01100000263473"/>
<dbReference type="PROSITE" id="PS00615">
    <property type="entry name" value="C_TYPE_LECTIN_1"/>
    <property type="match status" value="2"/>
</dbReference>
<dbReference type="InterPro" id="IPR016186">
    <property type="entry name" value="C-type_lectin-like/link_sf"/>
</dbReference>
<dbReference type="Pfam" id="PF00059">
    <property type="entry name" value="Lectin_C"/>
    <property type="match status" value="2"/>
</dbReference>
<evidence type="ECO:0000313" key="4">
    <source>
        <dbReference type="Ensembl" id="ENSDLAP00005066886.1"/>
    </source>
</evidence>
<proteinExistence type="predicted"/>
<dbReference type="Gene3D" id="3.10.100.10">
    <property type="entry name" value="Mannose-Binding Protein A, subunit A"/>
    <property type="match status" value="2"/>
</dbReference>
<dbReference type="InterPro" id="IPR001304">
    <property type="entry name" value="C-type_lectin-like"/>
</dbReference>
<feature type="domain" description="C-type lectin" evidence="3">
    <location>
        <begin position="154"/>
        <end position="258"/>
    </location>
</feature>
<protein>
    <recommendedName>
        <fullName evidence="3">C-type lectin domain-containing protein</fullName>
    </recommendedName>
</protein>
<dbReference type="Ensembl" id="ENSDLAT00005006222.2">
    <property type="protein sequence ID" value="ENSDLAP00005066886.1"/>
    <property type="gene ID" value="ENSDLAG00005002897.2"/>
</dbReference>
<reference evidence="4" key="1">
    <citation type="submission" date="2025-08" db="UniProtKB">
        <authorList>
            <consortium name="Ensembl"/>
        </authorList>
    </citation>
    <scope>IDENTIFICATION</scope>
</reference>
<keyword evidence="1" id="KW-1015">Disulfide bond</keyword>
<dbReference type="SUPFAM" id="SSF56436">
    <property type="entry name" value="C-type lectin-like"/>
    <property type="match status" value="2"/>
</dbReference>
<dbReference type="PROSITE" id="PS50041">
    <property type="entry name" value="C_TYPE_LECTIN_2"/>
    <property type="match status" value="2"/>
</dbReference>
<dbReference type="Proteomes" id="UP000694389">
    <property type="component" value="Unassembled WGS sequence"/>
</dbReference>
<keyword evidence="2" id="KW-0732">Signal</keyword>
<dbReference type="InterPro" id="IPR018378">
    <property type="entry name" value="C-type_lectin_CS"/>
</dbReference>
<dbReference type="PANTHER" id="PTHR45784:SF3">
    <property type="entry name" value="C-TYPE LECTIN DOMAIN FAMILY 4 MEMBER K-LIKE-RELATED"/>
    <property type="match status" value="1"/>
</dbReference>
<accession>A0A8P4K775</accession>
<feature type="chain" id="PRO_5035761209" description="C-type lectin domain-containing protein" evidence="2">
    <location>
        <begin position="23"/>
        <end position="330"/>
    </location>
</feature>
<sequence>MDIVLLLIVAASGLCAVSSTAGRQYHFIYDLKNMTEAQSYCREHYTDLATIDNMDDVNTLNNMTDLSQMVDSAYSYRAWIGLYDDVDSWRWSLSDRSFYGLGETEFRQWYPGQPDNAYDQLCTCIKSKGLWIDYFCKYKLKSVCMDVRGPNVTFVLNNNLMTWTQAQDYCREHHTDLASVRNKAENKKVKELLPSGQDIWIGLFRDSWKWSDGSNSSFRYWLPGEPTVKNKPCVAANFNNSGKWENWNCDLKRAFICQLTKQVIKLSVLKDSSLDLNDPAVVEQVLKQIKQRLKDQGVNEDIKLSWRKQSDGKIFHKDEKETEKRKKREL</sequence>
<dbReference type="InterPro" id="IPR016187">
    <property type="entry name" value="CTDL_fold"/>
</dbReference>
<organism evidence="4 5">
    <name type="scientific">Dicentrarchus labrax</name>
    <name type="common">European seabass</name>
    <name type="synonym">Morone labrax</name>
    <dbReference type="NCBI Taxonomy" id="13489"/>
    <lineage>
        <taxon>Eukaryota</taxon>
        <taxon>Metazoa</taxon>
        <taxon>Chordata</taxon>
        <taxon>Craniata</taxon>
        <taxon>Vertebrata</taxon>
        <taxon>Euteleostomi</taxon>
        <taxon>Actinopterygii</taxon>
        <taxon>Neopterygii</taxon>
        <taxon>Teleostei</taxon>
        <taxon>Neoteleostei</taxon>
        <taxon>Acanthomorphata</taxon>
        <taxon>Eupercaria</taxon>
        <taxon>Moronidae</taxon>
        <taxon>Dicentrarchus</taxon>
    </lineage>
</organism>
<reference evidence="4" key="2">
    <citation type="submission" date="2025-09" db="UniProtKB">
        <authorList>
            <consortium name="Ensembl"/>
        </authorList>
    </citation>
    <scope>IDENTIFICATION</scope>
</reference>
<evidence type="ECO:0000256" key="2">
    <source>
        <dbReference type="SAM" id="SignalP"/>
    </source>
</evidence>
<name>A0A8P4K775_DICLA</name>
<feature type="domain" description="C-type lectin" evidence="3">
    <location>
        <begin position="20"/>
        <end position="145"/>
    </location>
</feature>
<evidence type="ECO:0000259" key="3">
    <source>
        <dbReference type="PROSITE" id="PS50041"/>
    </source>
</evidence>
<evidence type="ECO:0000256" key="1">
    <source>
        <dbReference type="ARBA" id="ARBA00023157"/>
    </source>
</evidence>
<dbReference type="PANTHER" id="PTHR45784">
    <property type="entry name" value="C-TYPE LECTIN DOMAIN FAMILY 20 MEMBER A-RELATED"/>
    <property type="match status" value="1"/>
</dbReference>
<dbReference type="AlphaFoldDB" id="A0A8P4K775"/>
<feature type="signal peptide" evidence="2">
    <location>
        <begin position="1"/>
        <end position="22"/>
    </location>
</feature>